<evidence type="ECO:0000256" key="1">
    <source>
        <dbReference type="SAM" id="MobiDB-lite"/>
    </source>
</evidence>
<dbReference type="Proteomes" id="UP001497623">
    <property type="component" value="Unassembled WGS sequence"/>
</dbReference>
<name>A0AAV2R1A0_MEGNR</name>
<evidence type="ECO:0000256" key="2">
    <source>
        <dbReference type="SAM" id="Phobius"/>
    </source>
</evidence>
<keyword evidence="2" id="KW-0472">Membrane</keyword>
<evidence type="ECO:0000313" key="3">
    <source>
        <dbReference type="EMBL" id="CAL4106845.1"/>
    </source>
</evidence>
<sequence>MKSRPLSLDPSILGRSSRATGNMVPSAPVHIRGPSPSKSYKPSIQPIMEQKDPVLVPPYLCTHQGTNGQMCIVCKKDGEENVKRQDRKPDFTMNMNGSPHRPAKRCKCRTITILTTCLSLFVIVLIMSFVIYDEVYLKKQNNMPVEFRDSNMSHSVKLPVNPVNFKGVILRHNVKHPVDTINFKSVKVKQNVKHSADPINFKGVKVKQNLKHPKDPNQFLIFI</sequence>
<comment type="caution">
    <text evidence="3">The sequence shown here is derived from an EMBL/GenBank/DDBJ whole genome shotgun (WGS) entry which is preliminary data.</text>
</comment>
<organism evidence="3 4">
    <name type="scientific">Meganyctiphanes norvegica</name>
    <name type="common">Northern krill</name>
    <name type="synonym">Thysanopoda norvegica</name>
    <dbReference type="NCBI Taxonomy" id="48144"/>
    <lineage>
        <taxon>Eukaryota</taxon>
        <taxon>Metazoa</taxon>
        <taxon>Ecdysozoa</taxon>
        <taxon>Arthropoda</taxon>
        <taxon>Crustacea</taxon>
        <taxon>Multicrustacea</taxon>
        <taxon>Malacostraca</taxon>
        <taxon>Eumalacostraca</taxon>
        <taxon>Eucarida</taxon>
        <taxon>Euphausiacea</taxon>
        <taxon>Euphausiidae</taxon>
        <taxon>Meganyctiphanes</taxon>
    </lineage>
</organism>
<feature type="transmembrane region" description="Helical" evidence="2">
    <location>
        <begin position="111"/>
        <end position="132"/>
    </location>
</feature>
<keyword evidence="2" id="KW-0812">Transmembrane</keyword>
<proteinExistence type="predicted"/>
<dbReference type="AlphaFoldDB" id="A0AAV2R1A0"/>
<keyword evidence="4" id="KW-1185">Reference proteome</keyword>
<keyword evidence="2" id="KW-1133">Transmembrane helix</keyword>
<accession>A0AAV2R1A0</accession>
<gene>
    <name evidence="3" type="ORF">MNOR_LOCUS18423</name>
</gene>
<dbReference type="EMBL" id="CAXKWB010013168">
    <property type="protein sequence ID" value="CAL4106845.1"/>
    <property type="molecule type" value="Genomic_DNA"/>
</dbReference>
<reference evidence="3 4" key="1">
    <citation type="submission" date="2024-05" db="EMBL/GenBank/DDBJ databases">
        <authorList>
            <person name="Wallberg A."/>
        </authorList>
    </citation>
    <scope>NUCLEOTIDE SEQUENCE [LARGE SCALE GENOMIC DNA]</scope>
</reference>
<feature type="region of interest" description="Disordered" evidence="1">
    <location>
        <begin position="1"/>
        <end position="41"/>
    </location>
</feature>
<protein>
    <submittedName>
        <fullName evidence="3">Uncharacterized protein</fullName>
    </submittedName>
</protein>
<evidence type="ECO:0000313" key="4">
    <source>
        <dbReference type="Proteomes" id="UP001497623"/>
    </source>
</evidence>